<accession>A0A0C2X3Y6</accession>
<keyword evidence="2" id="KW-1185">Reference proteome</keyword>
<name>A0A0C2X3Y6_AMAMK</name>
<dbReference type="AlphaFoldDB" id="A0A0C2X3Y6"/>
<reference evidence="1 2" key="1">
    <citation type="submission" date="2014-04" db="EMBL/GenBank/DDBJ databases">
        <title>Evolutionary Origins and Diversification of the Mycorrhizal Mutualists.</title>
        <authorList>
            <consortium name="DOE Joint Genome Institute"/>
            <consortium name="Mycorrhizal Genomics Consortium"/>
            <person name="Kohler A."/>
            <person name="Kuo A."/>
            <person name="Nagy L.G."/>
            <person name="Floudas D."/>
            <person name="Copeland A."/>
            <person name="Barry K.W."/>
            <person name="Cichocki N."/>
            <person name="Veneault-Fourrey C."/>
            <person name="LaButti K."/>
            <person name="Lindquist E.A."/>
            <person name="Lipzen A."/>
            <person name="Lundell T."/>
            <person name="Morin E."/>
            <person name="Murat C."/>
            <person name="Riley R."/>
            <person name="Ohm R."/>
            <person name="Sun H."/>
            <person name="Tunlid A."/>
            <person name="Henrissat B."/>
            <person name="Grigoriev I.V."/>
            <person name="Hibbett D.S."/>
            <person name="Martin F."/>
        </authorList>
    </citation>
    <scope>NUCLEOTIDE SEQUENCE [LARGE SCALE GENOMIC DNA]</scope>
    <source>
        <strain evidence="1 2">Koide BX008</strain>
    </source>
</reference>
<dbReference type="InParanoid" id="A0A0C2X3Y6"/>
<evidence type="ECO:0000313" key="1">
    <source>
        <dbReference type="EMBL" id="KIL68912.1"/>
    </source>
</evidence>
<evidence type="ECO:0000313" key="2">
    <source>
        <dbReference type="Proteomes" id="UP000054549"/>
    </source>
</evidence>
<dbReference type="HOGENOM" id="CLU_131088_0_0_1"/>
<dbReference type="EMBL" id="KN818227">
    <property type="protein sequence ID" value="KIL68912.1"/>
    <property type="molecule type" value="Genomic_DNA"/>
</dbReference>
<organism evidence="1 2">
    <name type="scientific">Amanita muscaria (strain Koide BX008)</name>
    <dbReference type="NCBI Taxonomy" id="946122"/>
    <lineage>
        <taxon>Eukaryota</taxon>
        <taxon>Fungi</taxon>
        <taxon>Dikarya</taxon>
        <taxon>Basidiomycota</taxon>
        <taxon>Agaricomycotina</taxon>
        <taxon>Agaricomycetes</taxon>
        <taxon>Agaricomycetidae</taxon>
        <taxon>Agaricales</taxon>
        <taxon>Pluteineae</taxon>
        <taxon>Amanitaceae</taxon>
        <taxon>Amanita</taxon>
    </lineage>
</organism>
<dbReference type="Proteomes" id="UP000054549">
    <property type="component" value="Unassembled WGS sequence"/>
</dbReference>
<proteinExistence type="predicted"/>
<protein>
    <submittedName>
        <fullName evidence="1">Uncharacterized protein</fullName>
    </submittedName>
</protein>
<gene>
    <name evidence="1" type="ORF">M378DRAFT_158049</name>
</gene>
<sequence>MTLKRKLDLDLDTLQSHKLKQPKLVPFPKLDSDNDVMMDDAEPCYPELYHCRTDSSVSSASSAPSSPLVETPIYPLFDLYPHPFFGNEGFVNSDSHNDSYFTSQQMKIGLMQPSFRHKDHGCTQVPKLRIACASGPNGQRKMWSLCEQCGAVSIVDTD</sequence>
<dbReference type="OrthoDB" id="2574468at2759"/>